<dbReference type="Proteomes" id="UP000789920">
    <property type="component" value="Unassembled WGS sequence"/>
</dbReference>
<dbReference type="EMBL" id="CAJVQC010131350">
    <property type="protein sequence ID" value="CAG8841709.1"/>
    <property type="molecule type" value="Genomic_DNA"/>
</dbReference>
<keyword evidence="2" id="KW-1185">Reference proteome</keyword>
<evidence type="ECO:0000313" key="1">
    <source>
        <dbReference type="EMBL" id="CAG8841709.1"/>
    </source>
</evidence>
<name>A0ACA9SJF5_9GLOM</name>
<protein>
    <submittedName>
        <fullName evidence="1">15926_t:CDS:1</fullName>
    </submittedName>
</protein>
<feature type="non-terminal residue" evidence="1">
    <location>
        <position position="67"/>
    </location>
</feature>
<reference evidence="1" key="1">
    <citation type="submission" date="2021-06" db="EMBL/GenBank/DDBJ databases">
        <authorList>
            <person name="Kallberg Y."/>
            <person name="Tangrot J."/>
            <person name="Rosling A."/>
        </authorList>
    </citation>
    <scope>NUCLEOTIDE SEQUENCE</scope>
    <source>
        <strain evidence="1">MA461A</strain>
    </source>
</reference>
<accession>A0ACA9SJF5</accession>
<gene>
    <name evidence="1" type="ORF">RPERSI_LOCUS31996</name>
</gene>
<evidence type="ECO:0000313" key="2">
    <source>
        <dbReference type="Proteomes" id="UP000789920"/>
    </source>
</evidence>
<sequence length="67" mass="7832">LLPKSGVEIPDPIISRIENLRCHLKRNFEHHLRVELDGKMLHNNCIDYCLLFAFGECSNTHDLRCQD</sequence>
<feature type="non-terminal residue" evidence="1">
    <location>
        <position position="1"/>
    </location>
</feature>
<proteinExistence type="predicted"/>
<organism evidence="1 2">
    <name type="scientific">Racocetra persica</name>
    <dbReference type="NCBI Taxonomy" id="160502"/>
    <lineage>
        <taxon>Eukaryota</taxon>
        <taxon>Fungi</taxon>
        <taxon>Fungi incertae sedis</taxon>
        <taxon>Mucoromycota</taxon>
        <taxon>Glomeromycotina</taxon>
        <taxon>Glomeromycetes</taxon>
        <taxon>Diversisporales</taxon>
        <taxon>Gigasporaceae</taxon>
        <taxon>Racocetra</taxon>
    </lineage>
</organism>
<comment type="caution">
    <text evidence="1">The sequence shown here is derived from an EMBL/GenBank/DDBJ whole genome shotgun (WGS) entry which is preliminary data.</text>
</comment>